<name>A0A318YLD8_ASPNB</name>
<evidence type="ECO:0000313" key="3">
    <source>
        <dbReference type="Proteomes" id="UP000247647"/>
    </source>
</evidence>
<feature type="compositionally biased region" description="Polar residues" evidence="1">
    <location>
        <begin position="56"/>
        <end position="74"/>
    </location>
</feature>
<feature type="region of interest" description="Disordered" evidence="1">
    <location>
        <begin position="169"/>
        <end position="195"/>
    </location>
</feature>
<dbReference type="Proteomes" id="UP000247647">
    <property type="component" value="Unassembled WGS sequence"/>
</dbReference>
<keyword evidence="3" id="KW-1185">Reference proteome</keyword>
<sequence length="258" mass="28795">MSKRNRKCGDATQKNKGGGNREILTQSMAKGITMKTDTGCFECEVVADRRSDKEINQTSNAPPMQVCQMTTTRPNGRDPKTSRVLSREGRLISRGWVGCEWSKAIAVIAQNKLGRRETVVQGRKKKERRIERTDGPFSLIIHRLDVSWIGSIIRFNSSVIGSIVNRVGGEERKRETESARARPMEQTSCCNQTNPESAESASRWLIWPWSHPDSPGGAAKATVTSLLRSLAECGETIRLICWYGRREVASKNPNPSSF</sequence>
<feature type="region of interest" description="Disordered" evidence="1">
    <location>
        <begin position="1"/>
        <end position="23"/>
    </location>
</feature>
<accession>A0A318YLD8</accession>
<dbReference type="GeneID" id="37121387"/>
<organism evidence="2 3">
    <name type="scientific">Aspergillus neoniger (strain CBS 115656)</name>
    <dbReference type="NCBI Taxonomy" id="1448310"/>
    <lineage>
        <taxon>Eukaryota</taxon>
        <taxon>Fungi</taxon>
        <taxon>Dikarya</taxon>
        <taxon>Ascomycota</taxon>
        <taxon>Pezizomycotina</taxon>
        <taxon>Eurotiomycetes</taxon>
        <taxon>Eurotiomycetidae</taxon>
        <taxon>Eurotiales</taxon>
        <taxon>Aspergillaceae</taxon>
        <taxon>Aspergillus</taxon>
        <taxon>Aspergillus subgen. Circumdati</taxon>
    </lineage>
</organism>
<dbReference type="EMBL" id="KZ821456">
    <property type="protein sequence ID" value="PYH35391.1"/>
    <property type="molecule type" value="Genomic_DNA"/>
</dbReference>
<evidence type="ECO:0000313" key="2">
    <source>
        <dbReference type="EMBL" id="PYH35391.1"/>
    </source>
</evidence>
<feature type="compositionally biased region" description="Polar residues" evidence="1">
    <location>
        <begin position="185"/>
        <end position="195"/>
    </location>
</feature>
<reference evidence="2" key="1">
    <citation type="submission" date="2016-12" db="EMBL/GenBank/DDBJ databases">
        <title>The genomes of Aspergillus section Nigri reveals drivers in fungal speciation.</title>
        <authorList>
            <consortium name="DOE Joint Genome Institute"/>
            <person name="Vesth T.C."/>
            <person name="Nybo J."/>
            <person name="Theobald S."/>
            <person name="Brandl J."/>
            <person name="Frisvad J.C."/>
            <person name="Nielsen K.F."/>
            <person name="Lyhne E.K."/>
            <person name="Kogle M.E."/>
            <person name="Kuo A."/>
            <person name="Riley R."/>
            <person name="Clum A."/>
            <person name="Nolan M."/>
            <person name="Lipzen A."/>
            <person name="Salamov A."/>
            <person name="Henrissat B."/>
            <person name="Wiebenga A."/>
            <person name="De Vries R.P."/>
            <person name="Grigoriev I.V."/>
            <person name="Mortensen U.H."/>
            <person name="Andersen M.R."/>
            <person name="Baker S.E."/>
        </authorList>
    </citation>
    <scope>NUCLEOTIDE SEQUENCE [LARGE SCALE GENOMIC DNA]</scope>
    <source>
        <strain evidence="2">CBS 115656</strain>
    </source>
</reference>
<gene>
    <name evidence="2" type="ORF">BO87DRAFT_28172</name>
</gene>
<dbReference type="RefSeq" id="XP_025480869.1">
    <property type="nucleotide sequence ID" value="XM_025618931.1"/>
</dbReference>
<feature type="region of interest" description="Disordered" evidence="1">
    <location>
        <begin position="53"/>
        <end position="82"/>
    </location>
</feature>
<feature type="compositionally biased region" description="Basic and acidic residues" evidence="1">
    <location>
        <begin position="169"/>
        <end position="183"/>
    </location>
</feature>
<proteinExistence type="predicted"/>
<protein>
    <submittedName>
        <fullName evidence="2">Uncharacterized protein</fullName>
    </submittedName>
</protein>
<evidence type="ECO:0000256" key="1">
    <source>
        <dbReference type="SAM" id="MobiDB-lite"/>
    </source>
</evidence>
<dbReference type="AlphaFoldDB" id="A0A318YLD8"/>